<comment type="caution">
    <text evidence="2">The sequence shown here is derived from an EMBL/GenBank/DDBJ whole genome shotgun (WGS) entry which is preliminary data.</text>
</comment>
<protein>
    <recommendedName>
        <fullName evidence="4">BZIP domain-containing protein</fullName>
    </recommendedName>
</protein>
<reference evidence="2 3" key="1">
    <citation type="submission" date="2019-06" db="EMBL/GenBank/DDBJ databases">
        <title>Draft genome sequence of the filamentous fungus Phialemoniopsis curvata isolated from diesel fuel.</title>
        <authorList>
            <person name="Varaljay V.A."/>
            <person name="Lyon W.J."/>
            <person name="Crouch A.L."/>
            <person name="Drake C.E."/>
            <person name="Hollomon J.M."/>
            <person name="Nadeau L.J."/>
            <person name="Nunn H.S."/>
            <person name="Stevenson B.S."/>
            <person name="Bojanowski C.L."/>
            <person name="Crookes-Goodson W.J."/>
        </authorList>
    </citation>
    <scope>NUCLEOTIDE SEQUENCE [LARGE SCALE GENOMIC DNA]</scope>
    <source>
        <strain evidence="2 3">D216</strain>
    </source>
</reference>
<dbReference type="InParanoid" id="A0A507B2F5"/>
<evidence type="ECO:0008006" key="4">
    <source>
        <dbReference type="Google" id="ProtNLM"/>
    </source>
</evidence>
<dbReference type="GeneID" id="41975335"/>
<gene>
    <name evidence="2" type="ORF">E0L32_007888</name>
</gene>
<dbReference type="AlphaFoldDB" id="A0A507B2F5"/>
<feature type="compositionally biased region" description="Basic and acidic residues" evidence="1">
    <location>
        <begin position="1"/>
        <end position="16"/>
    </location>
</feature>
<evidence type="ECO:0000313" key="2">
    <source>
        <dbReference type="EMBL" id="TPX11469.1"/>
    </source>
</evidence>
<dbReference type="Proteomes" id="UP000319257">
    <property type="component" value="Unassembled WGS sequence"/>
</dbReference>
<dbReference type="EMBL" id="SKBQ01000049">
    <property type="protein sequence ID" value="TPX11469.1"/>
    <property type="molecule type" value="Genomic_DNA"/>
</dbReference>
<proteinExistence type="predicted"/>
<name>A0A507B2F5_9PEZI</name>
<organism evidence="2 3">
    <name type="scientific">Thyridium curvatum</name>
    <dbReference type="NCBI Taxonomy" id="1093900"/>
    <lineage>
        <taxon>Eukaryota</taxon>
        <taxon>Fungi</taxon>
        <taxon>Dikarya</taxon>
        <taxon>Ascomycota</taxon>
        <taxon>Pezizomycotina</taxon>
        <taxon>Sordariomycetes</taxon>
        <taxon>Sordariomycetidae</taxon>
        <taxon>Thyridiales</taxon>
        <taxon>Thyridiaceae</taxon>
        <taxon>Thyridium</taxon>
    </lineage>
</organism>
<dbReference type="RefSeq" id="XP_030993180.1">
    <property type="nucleotide sequence ID" value="XM_031142682.1"/>
</dbReference>
<sequence length="379" mass="42323">MDKDRVSENAEAELRRRRDRGKATQRAFRQRQSASVQKLKEENAQLKDLAAEFVRAAKSEDPLRLQAVVKRAEELCEPGPGEGTPGKKTETEVQPTLTPESSESAWTQSQDVRLVANHPQPSGDDRQALRDKAMPIGGRLSPRLDYGVWFEPSQPVRIFEPPPDIAPYVGAGKYTMAGRLAWACMEYCYDALQEVKAQHAITNSWTLPPDSAFRNIYERTVLESEALRDVSFIVAMVDVRMDFIKLGYMSGSHPGADAVKSELLKHRIFEDFTSKGISRDQLWSPLDAERYIEERLGSCQFARFQHALIHNAPAQRRLFDPLARGMAPGCLCLGNGPGWHAIYAARAIDSWLAMCRLGWQPSEPCDEEAAAGLGVANLI</sequence>
<evidence type="ECO:0000256" key="1">
    <source>
        <dbReference type="SAM" id="MobiDB-lite"/>
    </source>
</evidence>
<feature type="region of interest" description="Disordered" evidence="1">
    <location>
        <begin position="1"/>
        <end position="38"/>
    </location>
</feature>
<accession>A0A507B2F5</accession>
<dbReference type="STRING" id="1093900.A0A507B2F5"/>
<dbReference type="OrthoDB" id="4737775at2759"/>
<keyword evidence="3" id="KW-1185">Reference proteome</keyword>
<evidence type="ECO:0000313" key="3">
    <source>
        <dbReference type="Proteomes" id="UP000319257"/>
    </source>
</evidence>